<dbReference type="NCBIfam" id="TIGR04056">
    <property type="entry name" value="OMP_RagA_SusC"/>
    <property type="match status" value="1"/>
</dbReference>
<gene>
    <name evidence="1" type="ORF">A5893_04940</name>
</gene>
<evidence type="ECO:0000313" key="2">
    <source>
        <dbReference type="Proteomes" id="UP000078459"/>
    </source>
</evidence>
<dbReference type="Proteomes" id="UP000078459">
    <property type="component" value="Unassembled WGS sequence"/>
</dbReference>
<sequence>MGLVGRLTYNYKERYQAELNLGYNGTENFAEGRRFGFFPAYSVGWVPSSEAFFPKNKYITFLKFRGSYGELGNDQFNSVRRYLFLPNTYNLNQGTYYLGTSNGIDLLPRYNITTEGVLGNPLVTWERSKKTDIGMEARFFSDKLSMVLDFFKEDRDNILGNLGIIPATFGVPSGNIPPVNIGVTQNKGYELSLGWRDQIGEVNYGINGAISYTKNKVVFRSEAPFANEWQNATGAAIGQYFGLTSDGFFNTPEELANRPYNTYASNRNTLGDIRYKDLNGDNVIDDQDVSRIGYSNLPQYAFNSRVNFGYKGFDLSVLFNGTARGSFYVPQNMVGTFFKANGNVYQWQVDGEWTPERVANGEKITYPRMELNTTTANSNFVKSDFWLKSSDFVKLKNIEIGYSLRDLKFMKALNISSLRVYANGNNLFTFQNDLEVFGLDPETSDYTNSGRNNNQGYFFPLTRVYNFGLNVQF</sequence>
<comment type="caution">
    <text evidence="1">The sequence shown here is derived from an EMBL/GenBank/DDBJ whole genome shotgun (WGS) entry which is preliminary data.</text>
</comment>
<dbReference type="AlphaFoldDB" id="A0A179DHM6"/>
<protein>
    <recommendedName>
        <fullName evidence="3">TonB-dependent receptor-like beta-barrel domain-containing protein</fullName>
    </recommendedName>
</protein>
<proteinExistence type="predicted"/>
<organism evidence="1 2">
    <name type="scientific">Pedobacter psychrophilus</name>
    <dbReference type="NCBI Taxonomy" id="1826909"/>
    <lineage>
        <taxon>Bacteria</taxon>
        <taxon>Pseudomonadati</taxon>
        <taxon>Bacteroidota</taxon>
        <taxon>Sphingobacteriia</taxon>
        <taxon>Sphingobacteriales</taxon>
        <taxon>Sphingobacteriaceae</taxon>
        <taxon>Pedobacter</taxon>
    </lineage>
</organism>
<dbReference type="InterPro" id="IPR023996">
    <property type="entry name" value="TonB-dep_OMP_SusC/RagA"/>
</dbReference>
<name>A0A179DHM6_9SPHI</name>
<accession>A0A179DHM6</accession>
<dbReference type="EMBL" id="LWHJ01000022">
    <property type="protein sequence ID" value="OAQ40302.1"/>
    <property type="molecule type" value="Genomic_DNA"/>
</dbReference>
<dbReference type="STRING" id="1826909.A5893_04940"/>
<reference evidence="1 2" key="1">
    <citation type="submission" date="2016-04" db="EMBL/GenBank/DDBJ databases">
        <authorList>
            <person name="Evans L.H."/>
            <person name="Alamgir A."/>
            <person name="Owens N."/>
            <person name="Weber N.D."/>
            <person name="Virtaneva K."/>
            <person name="Barbian K."/>
            <person name="Babar A."/>
            <person name="Rosenke K."/>
        </authorList>
    </citation>
    <scope>NUCLEOTIDE SEQUENCE [LARGE SCALE GENOMIC DNA]</scope>
    <source>
        <strain evidence="1 2">CCM 8644</strain>
    </source>
</reference>
<reference evidence="1 2" key="2">
    <citation type="submission" date="2016-06" db="EMBL/GenBank/DDBJ databases">
        <title>Pedobacter psychrophilus sp. nov., isolated from Antarctic fragmentary rock.</title>
        <authorList>
            <person name="Svec P."/>
        </authorList>
    </citation>
    <scope>NUCLEOTIDE SEQUENCE [LARGE SCALE GENOMIC DNA]</scope>
    <source>
        <strain evidence="1 2">CCM 8644</strain>
    </source>
</reference>
<dbReference type="SUPFAM" id="SSF56935">
    <property type="entry name" value="Porins"/>
    <property type="match status" value="1"/>
</dbReference>
<evidence type="ECO:0008006" key="3">
    <source>
        <dbReference type="Google" id="ProtNLM"/>
    </source>
</evidence>
<evidence type="ECO:0000313" key="1">
    <source>
        <dbReference type="EMBL" id="OAQ40302.1"/>
    </source>
</evidence>
<keyword evidence="2" id="KW-1185">Reference proteome</keyword>